<gene>
    <name evidence="1" type="ORF">SDC9_153300</name>
</gene>
<reference evidence="1" key="1">
    <citation type="submission" date="2019-08" db="EMBL/GenBank/DDBJ databases">
        <authorList>
            <person name="Kucharzyk K."/>
            <person name="Murdoch R.W."/>
            <person name="Higgins S."/>
            <person name="Loffler F."/>
        </authorList>
    </citation>
    <scope>NUCLEOTIDE SEQUENCE</scope>
</reference>
<evidence type="ECO:0008006" key="2">
    <source>
        <dbReference type="Google" id="ProtNLM"/>
    </source>
</evidence>
<sequence length="70" mass="8207">MKAYCAECDTDREFEVLEQVVESTIGQFTFKYLAQIPYCKSCGNEVYIAEMNDHNLKLATDQYRKLSREK</sequence>
<name>A0A645EXA4_9ZZZZ</name>
<dbReference type="EMBL" id="VSSQ01051927">
    <property type="protein sequence ID" value="MPN06046.1"/>
    <property type="molecule type" value="Genomic_DNA"/>
</dbReference>
<accession>A0A645EXA4</accession>
<organism evidence="1">
    <name type="scientific">bioreactor metagenome</name>
    <dbReference type="NCBI Taxonomy" id="1076179"/>
    <lineage>
        <taxon>unclassified sequences</taxon>
        <taxon>metagenomes</taxon>
        <taxon>ecological metagenomes</taxon>
    </lineage>
</organism>
<evidence type="ECO:0000313" key="1">
    <source>
        <dbReference type="EMBL" id="MPN06046.1"/>
    </source>
</evidence>
<proteinExistence type="predicted"/>
<protein>
    <recommendedName>
        <fullName evidence="2">YgiT-type zinc finger domain-containing protein</fullName>
    </recommendedName>
</protein>
<comment type="caution">
    <text evidence="1">The sequence shown here is derived from an EMBL/GenBank/DDBJ whole genome shotgun (WGS) entry which is preliminary data.</text>
</comment>
<dbReference type="AlphaFoldDB" id="A0A645EXA4"/>